<sequence>MGALTSRQHAGVEEVDIPSNSVYRYPPKSGSYFASHFIMGGEKFDSTHPEGYLFGENSDLNFLGNRPVAACHPPGIDLGVCCEVGAKVFFFFFHTYLFGYSGLSCGKQDLSCSIAS</sequence>
<gene>
    <name evidence="1" type="primary">RNF157</name>
</gene>
<protein>
    <submittedName>
        <fullName evidence="1">Ring finger protein 157</fullName>
    </submittedName>
</protein>
<reference evidence="1" key="1">
    <citation type="submission" date="2020-11" db="EMBL/GenBank/DDBJ databases">
        <authorList>
            <person name="Davenport K.M."/>
            <person name="Bickhart D.M."/>
            <person name="Smith T.P.L."/>
            <person name="Murdoch B.M."/>
            <person name="Rosen B.D."/>
        </authorList>
    </citation>
    <scope>NUCLEOTIDE SEQUENCE [LARGE SCALE GENOMIC DNA]</scope>
    <source>
        <strain evidence="1">OAR_USU_Benz2616</strain>
    </source>
</reference>
<proteinExistence type="predicted"/>
<reference evidence="1" key="3">
    <citation type="submission" date="2025-09" db="UniProtKB">
        <authorList>
            <consortium name="Ensembl"/>
        </authorList>
    </citation>
    <scope>IDENTIFICATION</scope>
</reference>
<reference evidence="1" key="2">
    <citation type="submission" date="2025-08" db="UniProtKB">
        <authorList>
            <consortium name="Ensembl"/>
        </authorList>
    </citation>
    <scope>IDENTIFICATION</scope>
</reference>
<organism evidence="1">
    <name type="scientific">Ovis aries</name>
    <name type="common">Sheep</name>
    <dbReference type="NCBI Taxonomy" id="9940"/>
    <lineage>
        <taxon>Eukaryota</taxon>
        <taxon>Metazoa</taxon>
        <taxon>Chordata</taxon>
        <taxon>Craniata</taxon>
        <taxon>Vertebrata</taxon>
        <taxon>Euteleostomi</taxon>
        <taxon>Mammalia</taxon>
        <taxon>Eutheria</taxon>
        <taxon>Laurasiatheria</taxon>
        <taxon>Artiodactyla</taxon>
        <taxon>Ruminantia</taxon>
        <taxon>Pecora</taxon>
        <taxon>Bovidae</taxon>
        <taxon>Caprinae</taxon>
        <taxon>Ovis</taxon>
    </lineage>
</organism>
<accession>A0AC11DN83</accession>
<name>A0AC11DN83_SHEEP</name>
<evidence type="ECO:0000313" key="1">
    <source>
        <dbReference type="Ensembl" id="ENSOARP00020047093.1"/>
    </source>
</evidence>
<dbReference type="Ensembl" id="ENSOART00020063205.1">
    <property type="protein sequence ID" value="ENSOARP00020047093.1"/>
    <property type="gene ID" value="ENSOARG00020012903.2"/>
</dbReference>